<reference evidence="1 2" key="1">
    <citation type="journal article" date="2015" name="Genome Announc.">
        <title>Draft Genome Sequences of Leptospira santarosai Strains U160, U164, and U233, Isolated from Asymptomatic Cattle.</title>
        <authorList>
            <person name="Kremer F.S."/>
            <person name="Eslabao M.R."/>
            <person name="Provisor M."/>
            <person name="Woloski R.D."/>
            <person name="Ramires O.V."/>
            <person name="Moreno L.Z."/>
            <person name="Moreno A.M."/>
            <person name="Hamond C."/>
            <person name="Lilenbaum W."/>
            <person name="Dellagostin O.A."/>
        </authorList>
    </citation>
    <scope>NUCLEOTIDE SEQUENCE [LARGE SCALE GENOMIC DNA]</scope>
    <source>
        <strain evidence="1 2">U160</strain>
    </source>
</reference>
<evidence type="ECO:0000313" key="1">
    <source>
        <dbReference type="EMBL" id="AVQ11366.1"/>
    </source>
</evidence>
<evidence type="ECO:0000313" key="2">
    <source>
        <dbReference type="Proteomes" id="UP000033961"/>
    </source>
</evidence>
<gene>
    <name evidence="1" type="ORF">XB16_1034</name>
</gene>
<dbReference type="AlphaFoldDB" id="A0A2P1QR34"/>
<name>A0A2P1QR34_9LEPT</name>
<proteinExistence type="predicted"/>
<dbReference type="Proteomes" id="UP000033961">
    <property type="component" value="Chromosome I"/>
</dbReference>
<accession>A0A2P1QR34</accession>
<organism evidence="1 2">
    <name type="scientific">Leptospira santarosai</name>
    <dbReference type="NCBI Taxonomy" id="28183"/>
    <lineage>
        <taxon>Bacteria</taxon>
        <taxon>Pseudomonadati</taxon>
        <taxon>Spirochaetota</taxon>
        <taxon>Spirochaetia</taxon>
        <taxon>Leptospirales</taxon>
        <taxon>Leptospiraceae</taxon>
        <taxon>Leptospira</taxon>
    </lineage>
</organism>
<sequence length="101" mass="11818">MKLNNLAKIADKNPVPNRDNLNPIVLSDIEEKVIVQIAEYAKGQFATFDWRWNDHTKMHDKEVTSLFLVKNDIAQICKRKPNKIKEFVSVLEYILEEEFGE</sequence>
<dbReference type="EMBL" id="CP027843">
    <property type="protein sequence ID" value="AVQ11366.1"/>
    <property type="molecule type" value="Genomic_DNA"/>
</dbReference>
<dbReference type="NCBIfam" id="NF047691">
    <property type="entry name" value="LIC13344_fam"/>
    <property type="match status" value="1"/>
</dbReference>
<protein>
    <submittedName>
        <fullName evidence="1">Uncharacterized protein</fullName>
    </submittedName>
</protein>